<name>A0ABS5EKA9_9PROT</name>
<feature type="coiled-coil region" evidence="1">
    <location>
        <begin position="72"/>
        <end position="99"/>
    </location>
</feature>
<evidence type="ECO:0000256" key="1">
    <source>
        <dbReference type="SAM" id="Coils"/>
    </source>
</evidence>
<dbReference type="InterPro" id="IPR036869">
    <property type="entry name" value="J_dom_sf"/>
</dbReference>
<keyword evidence="1" id="KW-0175">Coiled coil</keyword>
<dbReference type="SUPFAM" id="SSF46565">
    <property type="entry name" value="Chaperone J-domain"/>
    <property type="match status" value="1"/>
</dbReference>
<organism evidence="2 3">
    <name type="scientific">Neoroseomonas terrae</name>
    <dbReference type="NCBI Taxonomy" id="424799"/>
    <lineage>
        <taxon>Bacteria</taxon>
        <taxon>Pseudomonadati</taxon>
        <taxon>Pseudomonadota</taxon>
        <taxon>Alphaproteobacteria</taxon>
        <taxon>Acetobacterales</taxon>
        <taxon>Acetobacteraceae</taxon>
        <taxon>Neoroseomonas</taxon>
    </lineage>
</organism>
<dbReference type="Proteomes" id="UP000698752">
    <property type="component" value="Unassembled WGS sequence"/>
</dbReference>
<dbReference type="RefSeq" id="WP_211870129.1">
    <property type="nucleotide sequence ID" value="NZ_JAAEDI010000018.1"/>
</dbReference>
<evidence type="ECO:0000313" key="2">
    <source>
        <dbReference type="EMBL" id="MBR0651465.1"/>
    </source>
</evidence>
<proteinExistence type="predicted"/>
<sequence length="168" mass="18959">MSVGSPPERPLREWPLEQLVEQAALHATDAAALGALQHETHHRRGARARALEARLGRMILDCAAGPDPGPPVRRLRATLAAAGEEIARLRARVSVLEQTQAAAEPACPYRRVHLAPDAPAWLIAEVRRAFRRRYHPDTEPDQRRRQRSEDVFKRLEAHFAEIERRRGS</sequence>
<evidence type="ECO:0008006" key="4">
    <source>
        <dbReference type="Google" id="ProtNLM"/>
    </source>
</evidence>
<accession>A0ABS5EKA9</accession>
<keyword evidence="3" id="KW-1185">Reference proteome</keyword>
<comment type="caution">
    <text evidence="2">The sequence shown here is derived from an EMBL/GenBank/DDBJ whole genome shotgun (WGS) entry which is preliminary data.</text>
</comment>
<dbReference type="EMBL" id="JAAEDI010000018">
    <property type="protein sequence ID" value="MBR0651465.1"/>
    <property type="molecule type" value="Genomic_DNA"/>
</dbReference>
<gene>
    <name evidence="2" type="ORF">GXW78_17475</name>
</gene>
<reference evidence="3" key="1">
    <citation type="journal article" date="2021" name="Syst. Appl. Microbiol.">
        <title>Roseomonas hellenica sp. nov., isolated from roots of wild-growing Alkanna tinctoria.</title>
        <authorList>
            <person name="Rat A."/>
            <person name="Naranjo H.D."/>
            <person name="Lebbe L."/>
            <person name="Cnockaert M."/>
            <person name="Krigas N."/>
            <person name="Grigoriadou K."/>
            <person name="Maloupa E."/>
            <person name="Willems A."/>
        </authorList>
    </citation>
    <scope>NUCLEOTIDE SEQUENCE [LARGE SCALE GENOMIC DNA]</scope>
    <source>
        <strain evidence="3">LMG 31159</strain>
    </source>
</reference>
<protein>
    <recommendedName>
        <fullName evidence="4">J domain-containing protein</fullName>
    </recommendedName>
</protein>
<evidence type="ECO:0000313" key="3">
    <source>
        <dbReference type="Proteomes" id="UP000698752"/>
    </source>
</evidence>